<evidence type="ECO:0000256" key="4">
    <source>
        <dbReference type="ARBA" id="ARBA00012513"/>
    </source>
</evidence>
<name>A0A1Y2BNI3_9FUNG</name>
<reference evidence="17 18" key="1">
    <citation type="submission" date="2016-07" db="EMBL/GenBank/DDBJ databases">
        <title>Pervasive Adenine N6-methylation of Active Genes in Fungi.</title>
        <authorList>
            <consortium name="DOE Joint Genome Institute"/>
            <person name="Mondo S.J."/>
            <person name="Dannebaum R.O."/>
            <person name="Kuo R.C."/>
            <person name="Labutti K."/>
            <person name="Haridas S."/>
            <person name="Kuo A."/>
            <person name="Salamov A."/>
            <person name="Ahrendt S.R."/>
            <person name="Lipzen A."/>
            <person name="Sullivan W."/>
            <person name="Andreopoulos W.B."/>
            <person name="Clum A."/>
            <person name="Lindquist E."/>
            <person name="Daum C."/>
            <person name="Ramamoorthy G.K."/>
            <person name="Gryganskyi A."/>
            <person name="Culley D."/>
            <person name="Magnuson J.K."/>
            <person name="James T.Y."/>
            <person name="O'Malley M.A."/>
            <person name="Stajich J.E."/>
            <person name="Spatafora J.W."/>
            <person name="Visel A."/>
            <person name="Grigoriev I.V."/>
        </authorList>
    </citation>
    <scope>NUCLEOTIDE SEQUENCE [LARGE SCALE GENOMIC DNA]</scope>
    <source>
        <strain evidence="17 18">JEL800</strain>
    </source>
</reference>
<keyword evidence="5 17" id="KW-0723">Serine/threonine-protein kinase</keyword>
<evidence type="ECO:0000256" key="6">
    <source>
        <dbReference type="ARBA" id="ARBA00022553"/>
    </source>
</evidence>
<keyword evidence="18" id="KW-1185">Reference proteome</keyword>
<dbReference type="AlphaFoldDB" id="A0A1Y2BNI3"/>
<evidence type="ECO:0000256" key="8">
    <source>
        <dbReference type="ARBA" id="ARBA00022694"/>
    </source>
</evidence>
<accession>A0A1Y2BNI3</accession>
<dbReference type="GO" id="GO:0005524">
    <property type="term" value="F:ATP binding"/>
    <property type="evidence" value="ECO:0007669"/>
    <property type="project" value="UniProtKB-KW"/>
</dbReference>
<evidence type="ECO:0000256" key="12">
    <source>
        <dbReference type="ARBA" id="ARBA00022840"/>
    </source>
</evidence>
<comment type="similarity">
    <text evidence="3">Belongs to the protein kinase superfamily. BUD32 family.</text>
</comment>
<comment type="subcellular location">
    <subcellularLocation>
        <location evidence="2">Nucleus</location>
    </subcellularLocation>
</comment>
<dbReference type="PANTHER" id="PTHR12209:SF0">
    <property type="entry name" value="EKC_KEOPS COMPLEX SUBUNIT TP53RK"/>
    <property type="match status" value="1"/>
</dbReference>
<dbReference type="GO" id="GO:0005634">
    <property type="term" value="C:nucleus"/>
    <property type="evidence" value="ECO:0007669"/>
    <property type="project" value="UniProtKB-SubCell"/>
</dbReference>
<dbReference type="InterPro" id="IPR018934">
    <property type="entry name" value="RIO_dom"/>
</dbReference>
<keyword evidence="8" id="KW-0819">tRNA processing</keyword>
<dbReference type="GO" id="GO:0004674">
    <property type="term" value="F:protein serine/threonine kinase activity"/>
    <property type="evidence" value="ECO:0007669"/>
    <property type="project" value="UniProtKB-KW"/>
</dbReference>
<dbReference type="PANTHER" id="PTHR12209">
    <property type="entry name" value="NON-SPECIFIC SERINE/THREONINE PROTEIN KINASE"/>
    <property type="match status" value="1"/>
</dbReference>
<dbReference type="GO" id="GO:0008033">
    <property type="term" value="P:tRNA processing"/>
    <property type="evidence" value="ECO:0007669"/>
    <property type="project" value="UniProtKB-KW"/>
</dbReference>
<dbReference type="GO" id="GO:0000408">
    <property type="term" value="C:EKC/KEOPS complex"/>
    <property type="evidence" value="ECO:0007669"/>
    <property type="project" value="TreeGrafter"/>
</dbReference>
<dbReference type="SUPFAM" id="SSF56112">
    <property type="entry name" value="Protein kinase-like (PK-like)"/>
    <property type="match status" value="1"/>
</dbReference>
<evidence type="ECO:0000256" key="14">
    <source>
        <dbReference type="ARBA" id="ARBA00047899"/>
    </source>
</evidence>
<evidence type="ECO:0000256" key="3">
    <source>
        <dbReference type="ARBA" id="ARBA00010630"/>
    </source>
</evidence>
<dbReference type="OrthoDB" id="3399at2759"/>
<proteinExistence type="inferred from homology"/>
<keyword evidence="7" id="KW-0808">Transferase</keyword>
<dbReference type="InterPro" id="IPR011009">
    <property type="entry name" value="Kinase-like_dom_sf"/>
</dbReference>
<feature type="domain" description="Protein kinase" evidence="16">
    <location>
        <begin position="1"/>
        <end position="213"/>
    </location>
</feature>
<dbReference type="InterPro" id="IPR000719">
    <property type="entry name" value="Prot_kinase_dom"/>
</dbReference>
<dbReference type="Gene3D" id="3.30.200.20">
    <property type="entry name" value="Phosphorylase Kinase, domain 1"/>
    <property type="match status" value="1"/>
</dbReference>
<dbReference type="STRING" id="329046.A0A1Y2BNI3"/>
<dbReference type="EMBL" id="MCGO01000056">
    <property type="protein sequence ID" value="ORY36318.1"/>
    <property type="molecule type" value="Genomic_DNA"/>
</dbReference>
<dbReference type="InterPro" id="IPR008266">
    <property type="entry name" value="Tyr_kinase_AS"/>
</dbReference>
<keyword evidence="9" id="KW-0547">Nucleotide-binding</keyword>
<protein>
    <recommendedName>
        <fullName evidence="4">non-specific serine/threonine protein kinase</fullName>
        <ecNumber evidence="4">2.7.11.1</ecNumber>
    </recommendedName>
</protein>
<evidence type="ECO:0000313" key="18">
    <source>
        <dbReference type="Proteomes" id="UP000193642"/>
    </source>
</evidence>
<dbReference type="Pfam" id="PF01163">
    <property type="entry name" value="RIO1"/>
    <property type="match status" value="1"/>
</dbReference>
<evidence type="ECO:0000256" key="1">
    <source>
        <dbReference type="ARBA" id="ARBA00003747"/>
    </source>
</evidence>
<dbReference type="PROSITE" id="PS00109">
    <property type="entry name" value="PROTEIN_KINASE_TYR"/>
    <property type="match status" value="1"/>
</dbReference>
<gene>
    <name evidence="17" type="ORF">BCR33DRAFT_722118</name>
</gene>
<evidence type="ECO:0000259" key="16">
    <source>
        <dbReference type="PROSITE" id="PS50011"/>
    </source>
</evidence>
<keyword evidence="11" id="KW-0378">Hydrolase</keyword>
<comment type="function">
    <text evidence="1">Component of the EKC/KEOPS complex that is required for the formation of a threonylcarbamoyl group on adenosine at position 37 (t(6)A37) in tRNAs that read codons beginning with adenine. The complex is probably involved in the transfer of the threonylcarbamoyl moiety of threonylcarbamoyl-AMP (TC-AMP) to the N6 group of A37. BUD32 has ATPase activity in the context of the EKC/KEOPS complex and likely plays a supporting role to the catalytic subunit KAE1. The EKC/KEOPS complex also promotes both telomere uncapping and telomere elongation. The complex is required for efficient recruitment of transcriptional coactivators.</text>
</comment>
<comment type="catalytic activity">
    <reaction evidence="15">
        <text>L-seryl-[protein] + ATP = O-phospho-L-seryl-[protein] + ADP + H(+)</text>
        <dbReference type="Rhea" id="RHEA:17989"/>
        <dbReference type="Rhea" id="RHEA-COMP:9863"/>
        <dbReference type="Rhea" id="RHEA-COMP:11604"/>
        <dbReference type="ChEBI" id="CHEBI:15378"/>
        <dbReference type="ChEBI" id="CHEBI:29999"/>
        <dbReference type="ChEBI" id="CHEBI:30616"/>
        <dbReference type="ChEBI" id="CHEBI:83421"/>
        <dbReference type="ChEBI" id="CHEBI:456216"/>
        <dbReference type="EC" id="2.7.11.1"/>
    </reaction>
</comment>
<evidence type="ECO:0000256" key="5">
    <source>
        <dbReference type="ARBA" id="ARBA00022527"/>
    </source>
</evidence>
<keyword evidence="10 17" id="KW-0418">Kinase</keyword>
<dbReference type="Gene3D" id="1.10.510.10">
    <property type="entry name" value="Transferase(Phosphotransferase) domain 1"/>
    <property type="match status" value="1"/>
</dbReference>
<dbReference type="FunFam" id="1.10.510.10:FF:000323">
    <property type="entry name" value="TP53-regulating kinase, putative"/>
    <property type="match status" value="1"/>
</dbReference>
<dbReference type="GO" id="GO:0016787">
    <property type="term" value="F:hydrolase activity"/>
    <property type="evidence" value="ECO:0007669"/>
    <property type="project" value="UniProtKB-KW"/>
</dbReference>
<keyword evidence="13" id="KW-0539">Nucleus</keyword>
<dbReference type="EC" id="2.7.11.1" evidence="4"/>
<comment type="caution">
    <text evidence="17">The sequence shown here is derived from an EMBL/GenBank/DDBJ whole genome shotgun (WGS) entry which is preliminary data.</text>
</comment>
<dbReference type="GO" id="GO:0070525">
    <property type="term" value="P:tRNA threonylcarbamoyladenosine metabolic process"/>
    <property type="evidence" value="ECO:0007669"/>
    <property type="project" value="TreeGrafter"/>
</dbReference>
<evidence type="ECO:0000256" key="15">
    <source>
        <dbReference type="ARBA" id="ARBA00048679"/>
    </source>
</evidence>
<dbReference type="InterPro" id="IPR022495">
    <property type="entry name" value="Bud32"/>
</dbReference>
<dbReference type="GO" id="GO:0005829">
    <property type="term" value="C:cytosol"/>
    <property type="evidence" value="ECO:0007669"/>
    <property type="project" value="TreeGrafter"/>
</dbReference>
<dbReference type="NCBIfam" id="NF011463">
    <property type="entry name" value="PRK14879.1-4"/>
    <property type="match status" value="1"/>
</dbReference>
<evidence type="ECO:0000256" key="11">
    <source>
        <dbReference type="ARBA" id="ARBA00022801"/>
    </source>
</evidence>
<sequence length="213" mass="24119">MTLLSQGAEARVFKTSFGLKEVCIVKERFRKTYRHPVLDEKLSKRRTILEARCLVRAKKCGIDAPAVYLVDPVKSLIYMEFVEGETMKAFFNRELNDHAKRNEISTKIGTSLAKLHNADVVHGDLTTSNMMLRAGTESVVFIDFGLSFVSNLTEDKAVDLYVLERALASTHPQSHVLLDAILASYFKDVKDSKQVLKKLEDVRLRGRKRDQTG</sequence>
<keyword evidence="6" id="KW-0597">Phosphoprotein</keyword>
<keyword evidence="12" id="KW-0067">ATP-binding</keyword>
<evidence type="ECO:0000256" key="9">
    <source>
        <dbReference type="ARBA" id="ARBA00022741"/>
    </source>
</evidence>
<evidence type="ECO:0000256" key="7">
    <source>
        <dbReference type="ARBA" id="ARBA00022679"/>
    </source>
</evidence>
<comment type="catalytic activity">
    <reaction evidence="14">
        <text>L-threonyl-[protein] + ATP = O-phospho-L-threonyl-[protein] + ADP + H(+)</text>
        <dbReference type="Rhea" id="RHEA:46608"/>
        <dbReference type="Rhea" id="RHEA-COMP:11060"/>
        <dbReference type="Rhea" id="RHEA-COMP:11605"/>
        <dbReference type="ChEBI" id="CHEBI:15378"/>
        <dbReference type="ChEBI" id="CHEBI:30013"/>
        <dbReference type="ChEBI" id="CHEBI:30616"/>
        <dbReference type="ChEBI" id="CHEBI:61977"/>
        <dbReference type="ChEBI" id="CHEBI:456216"/>
        <dbReference type="EC" id="2.7.11.1"/>
    </reaction>
</comment>
<evidence type="ECO:0000313" key="17">
    <source>
        <dbReference type="EMBL" id="ORY36318.1"/>
    </source>
</evidence>
<evidence type="ECO:0000256" key="10">
    <source>
        <dbReference type="ARBA" id="ARBA00022777"/>
    </source>
</evidence>
<dbReference type="NCBIfam" id="TIGR03724">
    <property type="entry name" value="arch_bud32"/>
    <property type="match status" value="1"/>
</dbReference>
<dbReference type="FunFam" id="3.30.200.20:FF:000201">
    <property type="entry name" value="TP53-regulating kinase isoform X1"/>
    <property type="match status" value="1"/>
</dbReference>
<dbReference type="Proteomes" id="UP000193642">
    <property type="component" value="Unassembled WGS sequence"/>
</dbReference>
<evidence type="ECO:0000256" key="13">
    <source>
        <dbReference type="ARBA" id="ARBA00023242"/>
    </source>
</evidence>
<dbReference type="PROSITE" id="PS50011">
    <property type="entry name" value="PROTEIN_KINASE_DOM"/>
    <property type="match status" value="1"/>
</dbReference>
<organism evidence="17 18">
    <name type="scientific">Rhizoclosmatium globosum</name>
    <dbReference type="NCBI Taxonomy" id="329046"/>
    <lineage>
        <taxon>Eukaryota</taxon>
        <taxon>Fungi</taxon>
        <taxon>Fungi incertae sedis</taxon>
        <taxon>Chytridiomycota</taxon>
        <taxon>Chytridiomycota incertae sedis</taxon>
        <taxon>Chytridiomycetes</taxon>
        <taxon>Chytridiales</taxon>
        <taxon>Chytriomycetaceae</taxon>
        <taxon>Rhizoclosmatium</taxon>
    </lineage>
</organism>
<evidence type="ECO:0000256" key="2">
    <source>
        <dbReference type="ARBA" id="ARBA00004123"/>
    </source>
</evidence>